<proteinExistence type="inferred from homology"/>
<name>N0BP59_9EURY</name>
<evidence type="ECO:0000259" key="9">
    <source>
        <dbReference type="SMART" id="SM00790"/>
    </source>
</evidence>
<dbReference type="GO" id="GO:0009055">
    <property type="term" value="F:electron transfer activity"/>
    <property type="evidence" value="ECO:0007669"/>
    <property type="project" value="InterPro"/>
</dbReference>
<dbReference type="SUPFAM" id="SSF48310">
    <property type="entry name" value="Aldehyde ferredoxin oxidoreductase, C-terminal domains"/>
    <property type="match status" value="1"/>
</dbReference>
<dbReference type="Proteomes" id="UP000013307">
    <property type="component" value="Chromosome"/>
</dbReference>
<gene>
    <name evidence="10" type="ORF">Asulf_02182</name>
</gene>
<dbReference type="GO" id="GO:0016625">
    <property type="term" value="F:oxidoreductase activity, acting on the aldehyde or oxo group of donors, iron-sulfur protein as acceptor"/>
    <property type="evidence" value="ECO:0007669"/>
    <property type="project" value="InterPro"/>
</dbReference>
<dbReference type="Pfam" id="PF02730">
    <property type="entry name" value="AFOR_N"/>
    <property type="match status" value="1"/>
</dbReference>
<organism evidence="10 11">
    <name type="scientific">Archaeoglobus sulfaticallidus PM70-1</name>
    <dbReference type="NCBI Taxonomy" id="387631"/>
    <lineage>
        <taxon>Archaea</taxon>
        <taxon>Methanobacteriati</taxon>
        <taxon>Methanobacteriota</taxon>
        <taxon>Archaeoglobi</taxon>
        <taxon>Archaeoglobales</taxon>
        <taxon>Archaeoglobaceae</taxon>
        <taxon>Archaeoglobus</taxon>
    </lineage>
</organism>
<dbReference type="InterPro" id="IPR013983">
    <property type="entry name" value="Ald_Fedxn_OxRdtase_N"/>
</dbReference>
<dbReference type="InterPro" id="IPR001203">
    <property type="entry name" value="OxRdtase_Ald_Fedxn_C"/>
</dbReference>
<evidence type="ECO:0000256" key="2">
    <source>
        <dbReference type="ARBA" id="ARBA00011032"/>
    </source>
</evidence>
<dbReference type="eggNOG" id="arCOG00706">
    <property type="taxonomic scope" value="Archaea"/>
</dbReference>
<dbReference type="AlphaFoldDB" id="N0BP59"/>
<dbReference type="GeneID" id="15393814"/>
<dbReference type="Gene3D" id="1.10.569.10">
    <property type="entry name" value="Aldehyde Ferredoxin Oxidoreductase Protein, subunit A, domain 2"/>
    <property type="match status" value="1"/>
</dbReference>
<keyword evidence="7" id="KW-0411">Iron-sulfur</keyword>
<dbReference type="PANTHER" id="PTHR30038:SF7">
    <property type="entry name" value="TUNGSTEN-CONTAINING GLYCERALDEHYDE-3-PHOSPHATE:FERREDOXIN OXIDOREDUCTASE"/>
    <property type="match status" value="1"/>
</dbReference>
<comment type="cofactor">
    <cofactor evidence="1">
        <name>[4Fe-4S] cluster</name>
        <dbReference type="ChEBI" id="CHEBI:49883"/>
    </cofactor>
</comment>
<feature type="domain" description="Aldehyde ferredoxin oxidoreductase N-terminal" evidence="9">
    <location>
        <begin position="4"/>
        <end position="207"/>
    </location>
</feature>
<protein>
    <submittedName>
        <fullName evidence="10">Aldehyde:ferredoxin oxidoreductase</fullName>
    </submittedName>
</protein>
<evidence type="ECO:0000256" key="4">
    <source>
        <dbReference type="ARBA" id="ARBA00022723"/>
    </source>
</evidence>
<dbReference type="GO" id="GO:0051539">
    <property type="term" value="F:4 iron, 4 sulfur cluster binding"/>
    <property type="evidence" value="ECO:0007669"/>
    <property type="project" value="UniProtKB-KW"/>
</dbReference>
<dbReference type="Gene3D" id="1.10.599.10">
    <property type="entry name" value="Aldehyde Ferredoxin Oxidoreductase Protein, subunit A, domain 3"/>
    <property type="match status" value="1"/>
</dbReference>
<reference evidence="10 11" key="1">
    <citation type="journal article" date="2013" name="Genome Announc.">
        <title>Complete Genome Sequence of the Thermophilic and Facultatively Chemolithoautotrophic Sulfate Reducer Archaeoglobus sulfaticallidus Strain PM70-1T.</title>
        <authorList>
            <person name="Stokke R."/>
            <person name="Hocking W.P."/>
            <person name="Steinsbu B.O."/>
            <person name="Steen I.H."/>
        </authorList>
    </citation>
    <scope>NUCLEOTIDE SEQUENCE [LARGE SCALE GENOMIC DNA]</scope>
    <source>
        <strain evidence="10">PM70-1</strain>
    </source>
</reference>
<dbReference type="InterPro" id="IPR036021">
    <property type="entry name" value="Tungsten_al_ferr_oxy-like_C"/>
</dbReference>
<keyword evidence="4" id="KW-0479">Metal-binding</keyword>
<accession>N0BP59</accession>
<evidence type="ECO:0000256" key="5">
    <source>
        <dbReference type="ARBA" id="ARBA00023002"/>
    </source>
</evidence>
<keyword evidence="5" id="KW-0560">Oxidoreductase</keyword>
<dbReference type="Gene3D" id="3.60.9.10">
    <property type="entry name" value="Aldehyde ferredoxin oxidoreductase, N-terminal domain"/>
    <property type="match status" value="1"/>
</dbReference>
<dbReference type="HOGENOM" id="CLU_020364_1_0_2"/>
<dbReference type="SMART" id="SM00790">
    <property type="entry name" value="AFOR_N"/>
    <property type="match status" value="1"/>
</dbReference>
<evidence type="ECO:0000313" key="10">
    <source>
        <dbReference type="EMBL" id="AGK62135.1"/>
    </source>
</evidence>
<dbReference type="InterPro" id="IPR036503">
    <property type="entry name" value="Ald_Fedxn_OxRdtase_N_sf"/>
</dbReference>
<evidence type="ECO:0000256" key="1">
    <source>
        <dbReference type="ARBA" id="ARBA00001966"/>
    </source>
</evidence>
<evidence type="ECO:0000256" key="6">
    <source>
        <dbReference type="ARBA" id="ARBA00023004"/>
    </source>
</evidence>
<dbReference type="EMBL" id="CP005290">
    <property type="protein sequence ID" value="AGK62135.1"/>
    <property type="molecule type" value="Genomic_DNA"/>
</dbReference>
<keyword evidence="6" id="KW-0408">Iron</keyword>
<keyword evidence="11" id="KW-1185">Reference proteome</keyword>
<comment type="similarity">
    <text evidence="2">Belongs to the AOR/FOR family.</text>
</comment>
<evidence type="ECO:0000256" key="7">
    <source>
        <dbReference type="ARBA" id="ARBA00023014"/>
    </source>
</evidence>
<dbReference type="PANTHER" id="PTHR30038">
    <property type="entry name" value="ALDEHYDE FERREDOXIN OXIDOREDUCTASE"/>
    <property type="match status" value="1"/>
</dbReference>
<dbReference type="InterPro" id="IPR013985">
    <property type="entry name" value="Ald_Fedxn_OxRdtase_dom3"/>
</dbReference>
<comment type="cofactor">
    <cofactor evidence="8">
        <name>tungstopterin</name>
        <dbReference type="ChEBI" id="CHEBI:30402"/>
    </cofactor>
</comment>
<dbReference type="KEGG" id="ast:Asulf_02182"/>
<keyword evidence="3" id="KW-0004">4Fe-4S</keyword>
<dbReference type="InterPro" id="IPR013984">
    <property type="entry name" value="Ald_Fedxn_OxRdtase_dom2"/>
</dbReference>
<dbReference type="SUPFAM" id="SSF56228">
    <property type="entry name" value="Aldehyde ferredoxin oxidoreductase, N-terminal domain"/>
    <property type="match status" value="1"/>
</dbReference>
<dbReference type="GO" id="GO:0046872">
    <property type="term" value="F:metal ion binding"/>
    <property type="evidence" value="ECO:0007669"/>
    <property type="project" value="UniProtKB-KW"/>
</dbReference>
<evidence type="ECO:0000256" key="3">
    <source>
        <dbReference type="ARBA" id="ARBA00022485"/>
    </source>
</evidence>
<dbReference type="OrthoDB" id="30771at2157"/>
<evidence type="ECO:0000313" key="11">
    <source>
        <dbReference type="Proteomes" id="UP000013307"/>
    </source>
</evidence>
<dbReference type="STRING" id="387631.Asulf_02182"/>
<evidence type="ECO:0000256" key="8">
    <source>
        <dbReference type="ARBA" id="ARBA00049934"/>
    </source>
</evidence>
<dbReference type="InterPro" id="IPR051919">
    <property type="entry name" value="W-dependent_AOR"/>
</dbReference>
<sequence length="597" mass="66112">MFAYAGRILKVNLEKGSAEVMDLDEDVAKNYIGGSGFGAYFLYRMKVYDAEPFSDSNVLGIFNGPLSGTIAPSTSRLEFCAKSPLTGIWGESNSGGKFSAFLKFAGWDGIIIEGKSEKPVYLLINPDTAEIRSADGIWGLGCYDSQKEIEKEVGESRISTAVIGQAGENLVRYACVQLDNSRHAGRTGMGAVMGSKKLKGIAVVYDKMEIELADEERFKEEVSALNERIDNNFTCNMFREIGTSGYVETSEMFGDLPVKYFTQGTFEKASDISGTKMAEEYLKRSDGCFGCRVRCGTVVEIDGRSIHGPEYETIASFGSLQLVDDLKSLIEINYLANDFGLDTISAGVTIAFAMFLTDNGVYDFSIRWGDAEGVKKLIEEIAFRKNRGEILAEGTRFIGNKFSVENLAANVKGLEIPMHDPRAFASLAAAYAMHNRGACHLPHQMYNIEMGLKVKEYGIVSDDRFSSENKGVITARMQNYTELYNCVTMCAFMPVKPAQMANLLKYSTGFDFDVNSIYLAGERIYNLKRMFNVKCGITARDDTLPEIVMKPLEGGSEGNVPDFELQKKEYYIERGWDDNGVPKPEKLKALGLDWVLN</sequence>
<dbReference type="RefSeq" id="WP_015591731.1">
    <property type="nucleotide sequence ID" value="NC_021169.1"/>
</dbReference>
<dbReference type="Pfam" id="PF01314">
    <property type="entry name" value="AFOR_C"/>
    <property type="match status" value="1"/>
</dbReference>